<dbReference type="EMBL" id="CP047616">
    <property type="protein sequence ID" value="QIW52846.1"/>
    <property type="molecule type" value="Genomic_DNA"/>
</dbReference>
<feature type="coiled-coil region" evidence="1">
    <location>
        <begin position="348"/>
        <end position="375"/>
    </location>
</feature>
<gene>
    <name evidence="2" type="ORF">GU336_00320</name>
    <name evidence="3" type="ORF">GU336_00975</name>
    <name evidence="4" type="ORF">GU336_10465</name>
</gene>
<evidence type="ECO:0000313" key="5">
    <source>
        <dbReference type="Proteomes" id="UP000501945"/>
    </source>
</evidence>
<dbReference type="RefSeq" id="WP_167838204.1">
    <property type="nucleotide sequence ID" value="NZ_CP047616.1"/>
</dbReference>
<organism evidence="2 5">
    <name type="scientific">Pseudolactococcus raffinolactis</name>
    <dbReference type="NCBI Taxonomy" id="1366"/>
    <lineage>
        <taxon>Bacteria</taxon>
        <taxon>Bacillati</taxon>
        <taxon>Bacillota</taxon>
        <taxon>Bacilli</taxon>
        <taxon>Lactobacillales</taxon>
        <taxon>Streptococcaceae</taxon>
        <taxon>Pseudolactococcus</taxon>
    </lineage>
</organism>
<dbReference type="Gene3D" id="3.40.50.300">
    <property type="entry name" value="P-loop containing nucleotide triphosphate hydrolases"/>
    <property type="match status" value="1"/>
</dbReference>
<proteinExistence type="predicted"/>
<dbReference type="EMBL" id="CP047616">
    <property type="protein sequence ID" value="QIW52730.1"/>
    <property type="molecule type" value="Genomic_DNA"/>
</dbReference>
<evidence type="ECO:0000313" key="3">
    <source>
        <dbReference type="EMBL" id="QIW52846.1"/>
    </source>
</evidence>
<dbReference type="SUPFAM" id="SSF52540">
    <property type="entry name" value="P-loop containing nucleoside triphosphate hydrolases"/>
    <property type="match status" value="1"/>
</dbReference>
<reference evidence="2 5" key="1">
    <citation type="submission" date="2019-12" db="EMBL/GenBank/DDBJ databases">
        <title>Whole genome sequences of Lactococcus raffinolactis strains isolated from sewage.</title>
        <authorList>
            <person name="Ybazeta G."/>
            <person name="Ross M."/>
            <person name="Brabant-Kirwan D."/>
            <person name="Saleh M."/>
            <person name="Dillon J.A."/>
            <person name="Splinter K."/>
            <person name="Nokhbeh R."/>
        </authorList>
    </citation>
    <scope>NUCLEOTIDE SEQUENCE [LARGE SCALE GENOMIC DNA]</scope>
    <source>
        <strain evidence="2 5">Lr_19_5</strain>
    </source>
</reference>
<dbReference type="InterPro" id="IPR016628">
    <property type="entry name" value="ATPase_SAG2001_prd"/>
</dbReference>
<dbReference type="PIRSF" id="PIRSF015040">
    <property type="entry name" value="ATPase_SAG2001_prd"/>
    <property type="match status" value="1"/>
</dbReference>
<dbReference type="InterPro" id="IPR027417">
    <property type="entry name" value="P-loop_NTPase"/>
</dbReference>
<name>A0A6H0U964_9LACT</name>
<dbReference type="PANTHER" id="PTHR30121:SF6">
    <property type="entry name" value="SLR6007 PROTEIN"/>
    <property type="match status" value="1"/>
</dbReference>
<keyword evidence="1" id="KW-0175">Coiled coil</keyword>
<dbReference type="InterPro" id="IPR051162">
    <property type="entry name" value="T4SS_component"/>
</dbReference>
<dbReference type="EMBL" id="CP047616">
    <property type="protein sequence ID" value="QIW54520.1"/>
    <property type="molecule type" value="Genomic_DNA"/>
</dbReference>
<evidence type="ECO:0000313" key="2">
    <source>
        <dbReference type="EMBL" id="QIW52730.1"/>
    </source>
</evidence>
<dbReference type="AlphaFoldDB" id="A0A6H0U964"/>
<dbReference type="Pfam" id="PF12846">
    <property type="entry name" value="AAA_10"/>
    <property type="match status" value="1"/>
</dbReference>
<evidence type="ECO:0008006" key="6">
    <source>
        <dbReference type="Google" id="ProtNLM"/>
    </source>
</evidence>
<sequence length="827" mass="94912">MNKRNGIVAFHGNLMLRSNLDVYAMYEIPETIVNTVDITLKNEFKELVSDTLSDLEIFGGFEVSTIPFSTEATHNYKFLEQDLAEDTKPVGLYLMKRQAEELKKQIGETSQDRFFLTIPLRNNHVSLDFKDGLKTAITDFSNRVMATIGSDVTFDEDWYERFEELNHEIYQTLLPLNGYMPKQDQTIFVNNNHYLRGMSVDRELEIIQIENNIDNFGSAGVSFENYGILTLSDGAQTTYLAILPIAIPPSNLSYNHFIERRRLLGFDTEVQTKAIFAKKNGFNSMQQRANRAKQKHKKTNEDIAMRNGIVRDEIGQAEALSEDLVKKSNRGETIISYLQSMFVYDDDYDRLQEKIKIVMRNFKKANIELARAKDDQIYLFYKHRLTEPLFENERRYLQTTTMAGFAESLFFTGQKVGSDVGLYMGRVDSRYDRWSGGYKEALQNSRNLVYYNLLQANKLDVEGKISFDGLVKVTGQMGMGKSFFVKQMFVMNSILKTKLLYFDPKAEVRKQFMKVLHEYESQGIYPEICDYIKQINFVTIDARNSENHGVLDPLVFLTGQEAKNLIISMIGEFYDLKQNEQFEKELLQMIEKYLVLRENGEKVGTKNIMEALTKSETDRVRITAELLLEKMSNSTLSLCFSNGQNKAISMSKRISIIEVTGLELPTSETSITENQRQSLVALYALGQFCYKFGSESKKESITFIDEAWFFNITDVGREIIMKIRRTGRSFNNFLVFVSQSHKDSNSELDDTGFGTLFSFNSPTETDLILDTHGIVKSEETRKWVSSMSMGQCLFTDPFGRTERITIDGIVSEINPLCDTIETELVAV</sequence>
<dbReference type="PANTHER" id="PTHR30121">
    <property type="entry name" value="UNCHARACTERIZED PROTEIN YJGR-RELATED"/>
    <property type="match status" value="1"/>
</dbReference>
<protein>
    <recommendedName>
        <fullName evidence="6">Conjugal transfer protein</fullName>
    </recommendedName>
</protein>
<evidence type="ECO:0000313" key="4">
    <source>
        <dbReference type="EMBL" id="QIW54520.1"/>
    </source>
</evidence>
<dbReference type="Gene3D" id="1.10.8.730">
    <property type="match status" value="1"/>
</dbReference>
<dbReference type="Proteomes" id="UP000501945">
    <property type="component" value="Chromosome"/>
</dbReference>
<accession>A0A6H0U964</accession>
<evidence type="ECO:0000256" key="1">
    <source>
        <dbReference type="SAM" id="Coils"/>
    </source>
</evidence>